<dbReference type="InterPro" id="IPR050765">
    <property type="entry name" value="Riboflavin_Biosynth_HTPR"/>
</dbReference>
<dbReference type="Proteomes" id="UP000319263">
    <property type="component" value="Chromosome"/>
</dbReference>
<dbReference type="KEGG" id="mik:FOE78_01180"/>
<gene>
    <name evidence="2" type="ORF">FOE78_01180</name>
</gene>
<reference evidence="2 3" key="1">
    <citation type="submission" date="2019-07" db="EMBL/GenBank/DDBJ databases">
        <title>Microlunatus dokdonensis sp. nov. isolated from the rhizospheric soil of the wild plant Elymus tsukushiensis.</title>
        <authorList>
            <person name="Ghim S.-Y."/>
            <person name="Hwang Y.-J."/>
            <person name="Son J.-S."/>
            <person name="Shin J.-H."/>
        </authorList>
    </citation>
    <scope>NUCLEOTIDE SEQUENCE [LARGE SCALE GENOMIC DNA]</scope>
    <source>
        <strain evidence="2 3">KUDC0627</strain>
    </source>
</reference>
<feature type="domain" description="Bacterial bifunctional deaminase-reductase C-terminal" evidence="1">
    <location>
        <begin position="7"/>
        <end position="171"/>
    </location>
</feature>
<dbReference type="Gene3D" id="3.40.430.10">
    <property type="entry name" value="Dihydrofolate Reductase, subunit A"/>
    <property type="match status" value="1"/>
</dbReference>
<dbReference type="OrthoDB" id="3427770at2"/>
<evidence type="ECO:0000259" key="1">
    <source>
        <dbReference type="Pfam" id="PF01872"/>
    </source>
</evidence>
<dbReference type="EMBL" id="CP041692">
    <property type="protein sequence ID" value="QDP94710.1"/>
    <property type="molecule type" value="Genomic_DNA"/>
</dbReference>
<evidence type="ECO:0000313" key="2">
    <source>
        <dbReference type="EMBL" id="QDP94710.1"/>
    </source>
</evidence>
<protein>
    <submittedName>
        <fullName evidence="2">Dihydrofolate reductase</fullName>
    </submittedName>
</protein>
<sequence length="184" mass="19924">MATQYYTATSIDGFIADAENSLDWLFQFDEGDESGYPEFIEKVGAIAMGATTYEWILAHHVNADAARPQPWPYRQPCWILTHRELPAVDGADLHFAAGDVVPIHAAMTEAAAGENIWLVGGGELVGQFHDHGLLDEVILSVAPVFLGSGAPLLPRKISTPPLELAGTRVVGGVFAELRYRVPRG</sequence>
<dbReference type="AlphaFoldDB" id="A0A516PUA5"/>
<dbReference type="InterPro" id="IPR002734">
    <property type="entry name" value="RibDG_C"/>
</dbReference>
<dbReference type="GO" id="GO:0009231">
    <property type="term" value="P:riboflavin biosynthetic process"/>
    <property type="evidence" value="ECO:0007669"/>
    <property type="project" value="InterPro"/>
</dbReference>
<accession>A0A516PUA5</accession>
<organism evidence="2 3">
    <name type="scientific">Microlunatus elymi</name>
    <dbReference type="NCBI Taxonomy" id="2596828"/>
    <lineage>
        <taxon>Bacteria</taxon>
        <taxon>Bacillati</taxon>
        <taxon>Actinomycetota</taxon>
        <taxon>Actinomycetes</taxon>
        <taxon>Propionibacteriales</taxon>
        <taxon>Propionibacteriaceae</taxon>
        <taxon>Microlunatus</taxon>
    </lineage>
</organism>
<name>A0A516PUA5_9ACTN</name>
<dbReference type="InterPro" id="IPR024072">
    <property type="entry name" value="DHFR-like_dom_sf"/>
</dbReference>
<dbReference type="PANTHER" id="PTHR38011:SF11">
    <property type="entry name" value="2,5-DIAMINO-6-RIBOSYLAMINO-4(3H)-PYRIMIDINONE 5'-PHOSPHATE REDUCTASE"/>
    <property type="match status" value="1"/>
</dbReference>
<proteinExistence type="predicted"/>
<dbReference type="PANTHER" id="PTHR38011">
    <property type="entry name" value="DIHYDROFOLATE REDUCTASE FAMILY PROTEIN (AFU_ORTHOLOGUE AFUA_8G06820)"/>
    <property type="match status" value="1"/>
</dbReference>
<dbReference type="RefSeq" id="WP_143984699.1">
    <property type="nucleotide sequence ID" value="NZ_CP041692.1"/>
</dbReference>
<dbReference type="SUPFAM" id="SSF53597">
    <property type="entry name" value="Dihydrofolate reductase-like"/>
    <property type="match status" value="1"/>
</dbReference>
<keyword evidence="3" id="KW-1185">Reference proteome</keyword>
<dbReference type="Pfam" id="PF01872">
    <property type="entry name" value="RibD_C"/>
    <property type="match status" value="1"/>
</dbReference>
<dbReference type="GO" id="GO:0008703">
    <property type="term" value="F:5-amino-6-(5-phosphoribosylamino)uracil reductase activity"/>
    <property type="evidence" value="ECO:0007669"/>
    <property type="project" value="InterPro"/>
</dbReference>
<evidence type="ECO:0000313" key="3">
    <source>
        <dbReference type="Proteomes" id="UP000319263"/>
    </source>
</evidence>